<evidence type="ECO:0000256" key="4">
    <source>
        <dbReference type="ARBA" id="ARBA00023136"/>
    </source>
</evidence>
<dbReference type="GO" id="GO:0006886">
    <property type="term" value="P:intracellular protein transport"/>
    <property type="evidence" value="ECO:0007669"/>
    <property type="project" value="InterPro"/>
</dbReference>
<dbReference type="PANTHER" id="PTHR22780">
    <property type="entry name" value="ADAPTIN, ALPHA/GAMMA/EPSILON"/>
    <property type="match status" value="1"/>
</dbReference>
<feature type="region of interest" description="Disordered" evidence="5">
    <location>
        <begin position="268"/>
        <end position="320"/>
    </location>
</feature>
<evidence type="ECO:0000259" key="6">
    <source>
        <dbReference type="Pfam" id="PF01602"/>
    </source>
</evidence>
<protein>
    <recommendedName>
        <fullName evidence="6">Clathrin/coatomer adaptor adaptin-like N-terminal domain-containing protein</fullName>
    </recommendedName>
</protein>
<keyword evidence="8" id="KW-1185">Reference proteome</keyword>
<dbReference type="Proteomes" id="UP000075901">
    <property type="component" value="Unassembled WGS sequence"/>
</dbReference>
<keyword evidence="3" id="KW-0653">Protein transport</keyword>
<dbReference type="AlphaFoldDB" id="A0A182SU95"/>
<organism evidence="7 8">
    <name type="scientific">Anopheles maculatus</name>
    <dbReference type="NCBI Taxonomy" id="74869"/>
    <lineage>
        <taxon>Eukaryota</taxon>
        <taxon>Metazoa</taxon>
        <taxon>Ecdysozoa</taxon>
        <taxon>Arthropoda</taxon>
        <taxon>Hexapoda</taxon>
        <taxon>Insecta</taxon>
        <taxon>Pterygota</taxon>
        <taxon>Neoptera</taxon>
        <taxon>Endopterygota</taxon>
        <taxon>Diptera</taxon>
        <taxon>Nematocera</taxon>
        <taxon>Culicoidea</taxon>
        <taxon>Culicidae</taxon>
        <taxon>Anophelinae</taxon>
        <taxon>Anopheles</taxon>
        <taxon>Anopheles maculatus group</taxon>
    </lineage>
</organism>
<keyword evidence="2" id="KW-0813">Transport</keyword>
<evidence type="ECO:0000256" key="1">
    <source>
        <dbReference type="ARBA" id="ARBA00004308"/>
    </source>
</evidence>
<sequence>MVHVAERYATSIRWRLDTLLSVLIAAGNYVRDDVVSSTIHLILNSPPEEQAYIGLRLWSSVHNVANSEEKQPLLQVAVWTIGEYGDLLLSSERIEEHQLVDIYQRLLWSTSVSTTTKQYALVSLAKLSTRIRSKEEETRVKQMIEAFGSHLNIDLQQRGVEFSQLFRDYSHLRPALLEKMPKIQKTLPNGTDVEGGSGGFDDPAPTIDLIEGGDDGDSSLMINTTGGGSMVGKIGSDSRALLDLLGGGDDPIDGLGLVPTADVLISGSTTTTTNGKPAVPTTTSTGNNQDLLDLLGSLDMPASTPPAAVNSSVGTTTPLG</sequence>
<dbReference type="InterPro" id="IPR011989">
    <property type="entry name" value="ARM-like"/>
</dbReference>
<dbReference type="GO" id="GO:0016192">
    <property type="term" value="P:vesicle-mediated transport"/>
    <property type="evidence" value="ECO:0007669"/>
    <property type="project" value="InterPro"/>
</dbReference>
<dbReference type="GO" id="GO:0030117">
    <property type="term" value="C:membrane coat"/>
    <property type="evidence" value="ECO:0007669"/>
    <property type="project" value="InterPro"/>
</dbReference>
<reference evidence="8" key="1">
    <citation type="submission" date="2013-09" db="EMBL/GenBank/DDBJ databases">
        <title>The Genome Sequence of Anopheles maculatus species B.</title>
        <authorList>
            <consortium name="The Broad Institute Genomics Platform"/>
            <person name="Neafsey D.E."/>
            <person name="Besansky N."/>
            <person name="Howell P."/>
            <person name="Walton C."/>
            <person name="Young S.K."/>
            <person name="Zeng Q."/>
            <person name="Gargeya S."/>
            <person name="Fitzgerald M."/>
            <person name="Haas B."/>
            <person name="Abouelleil A."/>
            <person name="Allen A.W."/>
            <person name="Alvarado L."/>
            <person name="Arachchi H.M."/>
            <person name="Berlin A.M."/>
            <person name="Chapman S.B."/>
            <person name="Gainer-Dewar J."/>
            <person name="Goldberg J."/>
            <person name="Griggs A."/>
            <person name="Gujja S."/>
            <person name="Hansen M."/>
            <person name="Howarth C."/>
            <person name="Imamovic A."/>
            <person name="Ireland A."/>
            <person name="Larimer J."/>
            <person name="McCowan C."/>
            <person name="Murphy C."/>
            <person name="Pearson M."/>
            <person name="Poon T.W."/>
            <person name="Priest M."/>
            <person name="Roberts A."/>
            <person name="Saif S."/>
            <person name="Shea T."/>
            <person name="Sisk P."/>
            <person name="Sykes S."/>
            <person name="Wortman J."/>
            <person name="Nusbaum C."/>
            <person name="Birren B."/>
        </authorList>
    </citation>
    <scope>NUCLEOTIDE SEQUENCE [LARGE SCALE GENOMIC DNA]</scope>
    <source>
        <strain evidence="8">maculatus3</strain>
    </source>
</reference>
<proteinExistence type="predicted"/>
<dbReference type="Gene3D" id="1.25.10.10">
    <property type="entry name" value="Leucine-rich Repeat Variant"/>
    <property type="match status" value="1"/>
</dbReference>
<dbReference type="GO" id="GO:0012505">
    <property type="term" value="C:endomembrane system"/>
    <property type="evidence" value="ECO:0007669"/>
    <property type="project" value="UniProtKB-SubCell"/>
</dbReference>
<dbReference type="Pfam" id="PF01602">
    <property type="entry name" value="Adaptin_N"/>
    <property type="match status" value="1"/>
</dbReference>
<feature type="domain" description="Clathrin/coatomer adaptor adaptin-like N-terminal" evidence="6">
    <location>
        <begin position="3"/>
        <end position="169"/>
    </location>
</feature>
<evidence type="ECO:0000256" key="3">
    <source>
        <dbReference type="ARBA" id="ARBA00022927"/>
    </source>
</evidence>
<feature type="compositionally biased region" description="Polar residues" evidence="5">
    <location>
        <begin position="309"/>
        <end position="320"/>
    </location>
</feature>
<dbReference type="SUPFAM" id="SSF48371">
    <property type="entry name" value="ARM repeat"/>
    <property type="match status" value="1"/>
</dbReference>
<name>A0A182SU95_9DIPT</name>
<dbReference type="InterPro" id="IPR050840">
    <property type="entry name" value="Adaptor_Complx_Large_Subunit"/>
</dbReference>
<evidence type="ECO:0000256" key="2">
    <source>
        <dbReference type="ARBA" id="ARBA00022448"/>
    </source>
</evidence>
<evidence type="ECO:0000313" key="8">
    <source>
        <dbReference type="Proteomes" id="UP000075901"/>
    </source>
</evidence>
<dbReference type="InterPro" id="IPR002553">
    <property type="entry name" value="Clathrin/coatomer_adapt-like_N"/>
</dbReference>
<feature type="compositionally biased region" description="Polar residues" evidence="5">
    <location>
        <begin position="268"/>
        <end position="290"/>
    </location>
</feature>
<reference evidence="7" key="2">
    <citation type="submission" date="2020-05" db="UniProtKB">
        <authorList>
            <consortium name="EnsemblMetazoa"/>
        </authorList>
    </citation>
    <scope>IDENTIFICATION</scope>
    <source>
        <strain evidence="7">maculatus3</strain>
    </source>
</reference>
<accession>A0A182SU95</accession>
<comment type="subcellular location">
    <subcellularLocation>
        <location evidence="1">Endomembrane system</location>
    </subcellularLocation>
</comment>
<dbReference type="EnsemblMetazoa" id="AMAM013537-RA">
    <property type="protein sequence ID" value="AMAM013537-PA"/>
    <property type="gene ID" value="AMAM013537"/>
</dbReference>
<evidence type="ECO:0000256" key="5">
    <source>
        <dbReference type="SAM" id="MobiDB-lite"/>
    </source>
</evidence>
<dbReference type="InterPro" id="IPR016024">
    <property type="entry name" value="ARM-type_fold"/>
</dbReference>
<keyword evidence="4" id="KW-0472">Membrane</keyword>
<evidence type="ECO:0000313" key="7">
    <source>
        <dbReference type="EnsemblMetazoa" id="AMAM013537-PA"/>
    </source>
</evidence>
<dbReference type="VEuPathDB" id="VectorBase:AMAM013537"/>